<organism evidence="2 3">
    <name type="scientific">Dioscorea zingiberensis</name>
    <dbReference type="NCBI Taxonomy" id="325984"/>
    <lineage>
        <taxon>Eukaryota</taxon>
        <taxon>Viridiplantae</taxon>
        <taxon>Streptophyta</taxon>
        <taxon>Embryophyta</taxon>
        <taxon>Tracheophyta</taxon>
        <taxon>Spermatophyta</taxon>
        <taxon>Magnoliopsida</taxon>
        <taxon>Liliopsida</taxon>
        <taxon>Dioscoreales</taxon>
        <taxon>Dioscoreaceae</taxon>
        <taxon>Dioscorea</taxon>
    </lineage>
</organism>
<reference evidence="2" key="1">
    <citation type="submission" date="2021-03" db="EMBL/GenBank/DDBJ databases">
        <authorList>
            <person name="Li Z."/>
            <person name="Yang C."/>
        </authorList>
    </citation>
    <scope>NUCLEOTIDE SEQUENCE</scope>
    <source>
        <strain evidence="2">Dzin_1.0</strain>
        <tissue evidence="2">Leaf</tissue>
    </source>
</reference>
<evidence type="ECO:0000313" key="2">
    <source>
        <dbReference type="EMBL" id="KAJ0974894.1"/>
    </source>
</evidence>
<protein>
    <submittedName>
        <fullName evidence="2">Uncharacterized protein</fullName>
    </submittedName>
</protein>
<feature type="region of interest" description="Disordered" evidence="1">
    <location>
        <begin position="274"/>
        <end position="294"/>
    </location>
</feature>
<feature type="region of interest" description="Disordered" evidence="1">
    <location>
        <begin position="1"/>
        <end position="29"/>
    </location>
</feature>
<gene>
    <name evidence="2" type="ORF">J5N97_016859</name>
</gene>
<dbReference type="PANTHER" id="PTHR35292:SF13">
    <property type="entry name" value="OS03G0581800 PROTEIN"/>
    <property type="match status" value="1"/>
</dbReference>
<dbReference type="EMBL" id="JAGGNH010000004">
    <property type="protein sequence ID" value="KAJ0974894.1"/>
    <property type="molecule type" value="Genomic_DNA"/>
</dbReference>
<reference evidence="2" key="2">
    <citation type="journal article" date="2022" name="Hortic Res">
        <title>The genome of Dioscorea zingiberensis sheds light on the biosynthesis, origin and evolution of the medicinally important diosgenin saponins.</title>
        <authorList>
            <person name="Li Y."/>
            <person name="Tan C."/>
            <person name="Li Z."/>
            <person name="Guo J."/>
            <person name="Li S."/>
            <person name="Chen X."/>
            <person name="Wang C."/>
            <person name="Dai X."/>
            <person name="Yang H."/>
            <person name="Song W."/>
            <person name="Hou L."/>
            <person name="Xu J."/>
            <person name="Tong Z."/>
            <person name="Xu A."/>
            <person name="Yuan X."/>
            <person name="Wang W."/>
            <person name="Yang Q."/>
            <person name="Chen L."/>
            <person name="Sun Z."/>
            <person name="Wang K."/>
            <person name="Pan B."/>
            <person name="Chen J."/>
            <person name="Bao Y."/>
            <person name="Liu F."/>
            <person name="Qi X."/>
            <person name="Gang D.R."/>
            <person name="Wen J."/>
            <person name="Li J."/>
        </authorList>
    </citation>
    <scope>NUCLEOTIDE SEQUENCE</scope>
    <source>
        <strain evidence="2">Dzin_1.0</strain>
    </source>
</reference>
<sequence>MKEGHVEQLKPLSPKSKGKHAITDPEKADASLQCHVASNTQIIIHDKKAQGDDKWQQGKEDQIDDILAKANLNANCKDNFNGNKIPIPIYSNSDKEDKMEEENIDFDEDLDDELEREIEIEMENMWNPQGEWEGEINGEDEESNKIMENEKVNVLTGSPTKETEDSLKKIKGYGDTNKESNVLQEEESVPCDNQALASPMENQIISSTNSKEQTPPTPGPDPALDFSKYKWRHIHGTWNYMSDSAWESIVKGTEETLKEPTKELGMETQIIAAKKSGRPQKQTEPEHPKDALNKYNIGPFSGFHRKADHSTVMAARSALVAASALARSSFRSPAPNLIPRRGLAGGGDHHGPPKINFWEDPLSPSKWKEEHFVLVSLSGWGLLIYGGYKIFGGKKEKNEEVVAANH</sequence>
<name>A0A9D5CKZ9_9LILI</name>
<dbReference type="AlphaFoldDB" id="A0A9D5CKZ9"/>
<feature type="compositionally biased region" description="Basic and acidic residues" evidence="1">
    <location>
        <begin position="281"/>
        <end position="292"/>
    </location>
</feature>
<dbReference type="Proteomes" id="UP001085076">
    <property type="component" value="Miscellaneous, Linkage group lg04"/>
</dbReference>
<keyword evidence="3" id="KW-1185">Reference proteome</keyword>
<evidence type="ECO:0000256" key="1">
    <source>
        <dbReference type="SAM" id="MobiDB-lite"/>
    </source>
</evidence>
<dbReference type="PANTHER" id="PTHR35292">
    <property type="entry name" value="EXPRESSED PROTEIN"/>
    <property type="match status" value="1"/>
</dbReference>
<dbReference type="OrthoDB" id="537257at2759"/>
<proteinExistence type="predicted"/>
<comment type="caution">
    <text evidence="2">The sequence shown here is derived from an EMBL/GenBank/DDBJ whole genome shotgun (WGS) entry which is preliminary data.</text>
</comment>
<evidence type="ECO:0000313" key="3">
    <source>
        <dbReference type="Proteomes" id="UP001085076"/>
    </source>
</evidence>
<accession>A0A9D5CKZ9</accession>